<proteinExistence type="predicted"/>
<reference evidence="2" key="5">
    <citation type="submission" date="2018-04" db="UniProtKB">
        <authorList>
            <consortium name="EnsemblFungi"/>
        </authorList>
    </citation>
    <scope>IDENTIFICATION</scope>
    <source>
        <strain evidence="2">R3-111a-1</strain>
    </source>
</reference>
<dbReference type="HOGENOM" id="CLU_562641_0_0_1"/>
<dbReference type="Proteomes" id="UP000006039">
    <property type="component" value="Unassembled WGS sequence"/>
</dbReference>
<dbReference type="RefSeq" id="XP_009224040.1">
    <property type="nucleotide sequence ID" value="XM_009225776.1"/>
</dbReference>
<name>J3P354_GAET3</name>
<dbReference type="InterPro" id="IPR036047">
    <property type="entry name" value="F-box-like_dom_sf"/>
</dbReference>
<dbReference type="EMBL" id="GL385398">
    <property type="protein sequence ID" value="EJT74096.1"/>
    <property type="molecule type" value="Genomic_DNA"/>
</dbReference>
<evidence type="ECO:0000313" key="1">
    <source>
        <dbReference type="EMBL" id="EJT74096.1"/>
    </source>
</evidence>
<dbReference type="AlphaFoldDB" id="J3P354"/>
<protein>
    <recommendedName>
        <fullName evidence="4">F-box domain-containing protein</fullName>
    </recommendedName>
</protein>
<dbReference type="eggNOG" id="ENOG502RNB8">
    <property type="taxonomic scope" value="Eukaryota"/>
</dbReference>
<sequence>MHTAAMEPAQSRLGTLSVELIIHIINYLDGPDLLALLQTDRRLSAASLPAVGDFYFKRLDTNLTRESISRVLGAARFERFRHRVRALHISPWSPVVEGTYDCTVERPRPVREHDWQRDAAGRLDLTTPYAVALLECIRDGFPNCRTFVVDDSLSAVPDSRLSVVPTWLYPTDGVAIVLALAADPANPSPVQSLTLYFSRKKDALQEHLLQPGAVRGGNWNALHTLRFIVSDVVTGPSPDPAVDEQPFIHALLSSSPNLNTFVFGGSPEVEKSCIDGVCQQAPSPCSIRHLSMKDYSLHTSGPIPPVWLDQLFSGLDGDKLQSLNFKGIHLQTEPGCDPWVPILFSIKSEFPYLRSFTTMGKCGKYTGGCGDDSPNFFCPLLRHLTDRLGAASFDYPCSNACSEGNFCPSVPDEHGGSFQFHSTISGGRMFPEERKLGMAYRVPRYARLRSLHERGVRRLLGEEGLVRLQGQMLGWAPVSPKQIYR</sequence>
<evidence type="ECO:0000313" key="3">
    <source>
        <dbReference type="Proteomes" id="UP000006039"/>
    </source>
</evidence>
<dbReference type="CDD" id="cd09917">
    <property type="entry name" value="F-box_SF"/>
    <property type="match status" value="1"/>
</dbReference>
<dbReference type="SUPFAM" id="SSF81383">
    <property type="entry name" value="F-box domain"/>
    <property type="match status" value="1"/>
</dbReference>
<dbReference type="EnsemblFungi" id="EJT74096">
    <property type="protein sequence ID" value="EJT74096"/>
    <property type="gene ID" value="GGTG_07944"/>
</dbReference>
<reference evidence="1" key="2">
    <citation type="submission" date="2010-07" db="EMBL/GenBank/DDBJ databases">
        <authorList>
            <consortium name="The Broad Institute Genome Sequencing Platform"/>
            <consortium name="Broad Institute Genome Sequencing Center for Infectious Disease"/>
            <person name="Ma L.-J."/>
            <person name="Dead R."/>
            <person name="Young S."/>
            <person name="Zeng Q."/>
            <person name="Koehrsen M."/>
            <person name="Alvarado L."/>
            <person name="Berlin A."/>
            <person name="Chapman S.B."/>
            <person name="Chen Z."/>
            <person name="Freedman E."/>
            <person name="Gellesch M."/>
            <person name="Goldberg J."/>
            <person name="Griggs A."/>
            <person name="Gujja S."/>
            <person name="Heilman E.R."/>
            <person name="Heiman D."/>
            <person name="Hepburn T."/>
            <person name="Howarth C."/>
            <person name="Jen D."/>
            <person name="Larson L."/>
            <person name="Mehta T."/>
            <person name="Neiman D."/>
            <person name="Pearson M."/>
            <person name="Roberts A."/>
            <person name="Saif S."/>
            <person name="Shea T."/>
            <person name="Shenoy N."/>
            <person name="Sisk P."/>
            <person name="Stolte C."/>
            <person name="Sykes S."/>
            <person name="Walk T."/>
            <person name="White J."/>
            <person name="Yandava C."/>
            <person name="Haas B."/>
            <person name="Nusbaum C."/>
            <person name="Birren B."/>
        </authorList>
    </citation>
    <scope>NUCLEOTIDE SEQUENCE</scope>
    <source>
        <strain evidence="1">R3-111a-1</strain>
    </source>
</reference>
<dbReference type="GeneID" id="20348402"/>
<dbReference type="STRING" id="644352.J3P354"/>
<reference evidence="3" key="1">
    <citation type="submission" date="2010-07" db="EMBL/GenBank/DDBJ databases">
        <title>The genome sequence of Gaeumannomyces graminis var. tritici strain R3-111a-1.</title>
        <authorList>
            <consortium name="The Broad Institute Genome Sequencing Platform"/>
            <person name="Ma L.-J."/>
            <person name="Dead R."/>
            <person name="Young S."/>
            <person name="Zeng Q."/>
            <person name="Koehrsen M."/>
            <person name="Alvarado L."/>
            <person name="Berlin A."/>
            <person name="Chapman S.B."/>
            <person name="Chen Z."/>
            <person name="Freedman E."/>
            <person name="Gellesch M."/>
            <person name="Goldberg J."/>
            <person name="Griggs A."/>
            <person name="Gujja S."/>
            <person name="Heilman E.R."/>
            <person name="Heiman D."/>
            <person name="Hepburn T."/>
            <person name="Howarth C."/>
            <person name="Jen D."/>
            <person name="Larson L."/>
            <person name="Mehta T."/>
            <person name="Neiman D."/>
            <person name="Pearson M."/>
            <person name="Roberts A."/>
            <person name="Saif S."/>
            <person name="Shea T."/>
            <person name="Shenoy N."/>
            <person name="Sisk P."/>
            <person name="Stolte C."/>
            <person name="Sykes S."/>
            <person name="Walk T."/>
            <person name="White J."/>
            <person name="Yandava C."/>
            <person name="Haas B."/>
            <person name="Nusbaum C."/>
            <person name="Birren B."/>
        </authorList>
    </citation>
    <scope>NUCLEOTIDE SEQUENCE [LARGE SCALE GENOMIC DNA]</scope>
    <source>
        <strain evidence="3">R3-111a-1</strain>
    </source>
</reference>
<keyword evidence="3" id="KW-1185">Reference proteome</keyword>
<evidence type="ECO:0000313" key="2">
    <source>
        <dbReference type="EnsemblFungi" id="EJT74096"/>
    </source>
</evidence>
<accession>J3P354</accession>
<organism evidence="1">
    <name type="scientific">Gaeumannomyces tritici (strain R3-111a-1)</name>
    <name type="common">Wheat and barley take-all root rot fungus</name>
    <name type="synonym">Gaeumannomyces graminis var. tritici</name>
    <dbReference type="NCBI Taxonomy" id="644352"/>
    <lineage>
        <taxon>Eukaryota</taxon>
        <taxon>Fungi</taxon>
        <taxon>Dikarya</taxon>
        <taxon>Ascomycota</taxon>
        <taxon>Pezizomycotina</taxon>
        <taxon>Sordariomycetes</taxon>
        <taxon>Sordariomycetidae</taxon>
        <taxon>Magnaporthales</taxon>
        <taxon>Magnaporthaceae</taxon>
        <taxon>Gaeumannomyces</taxon>
    </lineage>
</organism>
<evidence type="ECO:0008006" key="4">
    <source>
        <dbReference type="Google" id="ProtNLM"/>
    </source>
</evidence>
<reference evidence="1" key="3">
    <citation type="submission" date="2010-09" db="EMBL/GenBank/DDBJ databases">
        <title>Annotation of Gaeumannomyces graminis var. tritici R3-111a-1.</title>
        <authorList>
            <consortium name="The Broad Institute Genome Sequencing Platform"/>
            <person name="Ma L.-J."/>
            <person name="Dead R."/>
            <person name="Young S.K."/>
            <person name="Zeng Q."/>
            <person name="Gargeya S."/>
            <person name="Fitzgerald M."/>
            <person name="Haas B."/>
            <person name="Abouelleil A."/>
            <person name="Alvarado L."/>
            <person name="Arachchi H.M."/>
            <person name="Berlin A."/>
            <person name="Brown A."/>
            <person name="Chapman S.B."/>
            <person name="Chen Z."/>
            <person name="Dunbar C."/>
            <person name="Freedman E."/>
            <person name="Gearin G."/>
            <person name="Gellesch M."/>
            <person name="Goldberg J."/>
            <person name="Griggs A."/>
            <person name="Gujja S."/>
            <person name="Heiman D."/>
            <person name="Howarth C."/>
            <person name="Larson L."/>
            <person name="Lui A."/>
            <person name="MacDonald P.J.P."/>
            <person name="Mehta T."/>
            <person name="Montmayeur A."/>
            <person name="Murphy C."/>
            <person name="Neiman D."/>
            <person name="Pearson M."/>
            <person name="Priest M."/>
            <person name="Roberts A."/>
            <person name="Saif S."/>
            <person name="Shea T."/>
            <person name="Shenoy N."/>
            <person name="Sisk P."/>
            <person name="Stolte C."/>
            <person name="Sykes S."/>
            <person name="Yandava C."/>
            <person name="Wortman J."/>
            <person name="Nusbaum C."/>
            <person name="Birren B."/>
        </authorList>
    </citation>
    <scope>NUCLEOTIDE SEQUENCE</scope>
    <source>
        <strain evidence="1">R3-111a-1</strain>
    </source>
</reference>
<gene>
    <name evidence="2" type="primary">20348402</name>
    <name evidence="1" type="ORF">GGTG_07944</name>
</gene>
<reference evidence="2" key="4">
    <citation type="journal article" date="2015" name="G3 (Bethesda)">
        <title>Genome sequences of three phytopathogenic species of the Magnaporthaceae family of fungi.</title>
        <authorList>
            <person name="Okagaki L.H."/>
            <person name="Nunes C.C."/>
            <person name="Sailsbery J."/>
            <person name="Clay B."/>
            <person name="Brown D."/>
            <person name="John T."/>
            <person name="Oh Y."/>
            <person name="Young N."/>
            <person name="Fitzgerald M."/>
            <person name="Haas B.J."/>
            <person name="Zeng Q."/>
            <person name="Young S."/>
            <person name="Adiconis X."/>
            <person name="Fan L."/>
            <person name="Levin J.Z."/>
            <person name="Mitchell T.K."/>
            <person name="Okubara P.A."/>
            <person name="Farman M.L."/>
            <person name="Kohn L.M."/>
            <person name="Birren B."/>
            <person name="Ma L.-J."/>
            <person name="Dean R.A."/>
        </authorList>
    </citation>
    <scope>NUCLEOTIDE SEQUENCE</scope>
    <source>
        <strain evidence="2">R3-111a-1</strain>
    </source>
</reference>
<dbReference type="VEuPathDB" id="FungiDB:GGTG_07944"/>